<dbReference type="OrthoDB" id="1122364at2"/>
<evidence type="ECO:0000313" key="3">
    <source>
        <dbReference type="Proteomes" id="UP000297647"/>
    </source>
</evidence>
<reference evidence="2 3" key="1">
    <citation type="submission" date="2019-03" db="EMBL/GenBank/DDBJ databases">
        <title>Algoriphagus sp. nov, a new strain isolated from root system soil of mangrove plant Kandelia.</title>
        <authorList>
            <person name="Yin Q."/>
            <person name="Wang K."/>
            <person name="Song Z."/>
        </authorList>
    </citation>
    <scope>NUCLEOTIDE SEQUENCE [LARGE SCALE GENOMIC DNA]</scope>
    <source>
        <strain evidence="2 3">XY-J91</strain>
    </source>
</reference>
<comment type="caution">
    <text evidence="2">The sequence shown here is derived from an EMBL/GenBank/DDBJ whole genome shotgun (WGS) entry which is preliminary data.</text>
</comment>
<accession>A0A4Y9QSB7</accession>
<feature type="compositionally biased region" description="Basic and acidic residues" evidence="1">
    <location>
        <begin position="65"/>
        <end position="75"/>
    </location>
</feature>
<dbReference type="EMBL" id="SPSB01000003">
    <property type="protein sequence ID" value="TFV94552.1"/>
    <property type="molecule type" value="Genomic_DNA"/>
</dbReference>
<organism evidence="2 3">
    <name type="scientific">Algoriphagus kandeliae</name>
    <dbReference type="NCBI Taxonomy" id="2562278"/>
    <lineage>
        <taxon>Bacteria</taxon>
        <taxon>Pseudomonadati</taxon>
        <taxon>Bacteroidota</taxon>
        <taxon>Cytophagia</taxon>
        <taxon>Cytophagales</taxon>
        <taxon>Cyclobacteriaceae</taxon>
        <taxon>Algoriphagus</taxon>
    </lineage>
</organism>
<name>A0A4Y9QSB7_9BACT</name>
<protein>
    <recommendedName>
        <fullName evidence="4">Host attachment protein</fullName>
    </recommendedName>
</protein>
<dbReference type="RefSeq" id="WP_135073994.1">
    <property type="nucleotide sequence ID" value="NZ_SPSB01000003.1"/>
</dbReference>
<evidence type="ECO:0000256" key="1">
    <source>
        <dbReference type="SAM" id="MobiDB-lite"/>
    </source>
</evidence>
<sequence>METLMPHKACMWLDQSHAILIGYLPDHPFVVEEIESPIENQVRFEGETSDKTRFMNSQGGPSNNENKKNNQERDQLNKYFKELEGKVLGLEELLLIGPGITKAQFFKQIRDNKKFIEMKILMKDADKMTYNQLLEMVKGHFAINN</sequence>
<feature type="compositionally biased region" description="Polar residues" evidence="1">
    <location>
        <begin position="54"/>
        <end position="64"/>
    </location>
</feature>
<gene>
    <name evidence="2" type="ORF">E4S40_11075</name>
</gene>
<dbReference type="InterPro" id="IPR042226">
    <property type="entry name" value="eFR1_2_sf"/>
</dbReference>
<evidence type="ECO:0008006" key="4">
    <source>
        <dbReference type="Google" id="ProtNLM"/>
    </source>
</evidence>
<proteinExistence type="predicted"/>
<dbReference type="Proteomes" id="UP000297647">
    <property type="component" value="Unassembled WGS sequence"/>
</dbReference>
<feature type="region of interest" description="Disordered" evidence="1">
    <location>
        <begin position="45"/>
        <end position="75"/>
    </location>
</feature>
<dbReference type="SUPFAM" id="SSF53137">
    <property type="entry name" value="Translational machinery components"/>
    <property type="match status" value="1"/>
</dbReference>
<dbReference type="AlphaFoldDB" id="A0A4Y9QSB7"/>
<keyword evidence="3" id="KW-1185">Reference proteome</keyword>
<dbReference type="Gene3D" id="3.30.420.60">
    <property type="entry name" value="eRF1 domain 2"/>
    <property type="match status" value="1"/>
</dbReference>
<evidence type="ECO:0000313" key="2">
    <source>
        <dbReference type="EMBL" id="TFV94552.1"/>
    </source>
</evidence>